<organism evidence="2 3">
    <name type="scientific">Streptomyces albus</name>
    <dbReference type="NCBI Taxonomy" id="1888"/>
    <lineage>
        <taxon>Bacteria</taxon>
        <taxon>Bacillati</taxon>
        <taxon>Actinomycetota</taxon>
        <taxon>Actinomycetes</taxon>
        <taxon>Kitasatosporales</taxon>
        <taxon>Streptomycetaceae</taxon>
        <taxon>Streptomyces</taxon>
    </lineage>
</organism>
<dbReference type="InterPro" id="IPR010985">
    <property type="entry name" value="Ribbon_hlx_hlx"/>
</dbReference>
<sequence length="57" mass="6715">MTAEEVRQFNVYLPGDLIRQVKHFAIDRELSLSALVAEALRSYLDEHQRQERDKSIQ</sequence>
<dbReference type="Gene3D" id="1.10.1220.10">
    <property type="entry name" value="Met repressor-like"/>
    <property type="match status" value="1"/>
</dbReference>
<dbReference type="EMBL" id="RCIY01000120">
    <property type="protein sequence ID" value="TGG74779.1"/>
    <property type="molecule type" value="Genomic_DNA"/>
</dbReference>
<protein>
    <submittedName>
        <fullName evidence="2">Ribbon-helix-helix protein, CopG family</fullName>
    </submittedName>
</protein>
<dbReference type="GO" id="GO:0006355">
    <property type="term" value="P:regulation of DNA-templated transcription"/>
    <property type="evidence" value="ECO:0007669"/>
    <property type="project" value="InterPro"/>
</dbReference>
<name>A0A6C1BW07_9ACTN</name>
<accession>A0A6C1BW07</accession>
<dbReference type="CDD" id="cd21631">
    <property type="entry name" value="RHH_CopG_NikR-like"/>
    <property type="match status" value="1"/>
</dbReference>
<dbReference type="RefSeq" id="WP_016467110.1">
    <property type="nucleotide sequence ID" value="NZ_BBQG01000010.1"/>
</dbReference>
<gene>
    <name evidence="2" type="ORF">D8771_34895</name>
</gene>
<feature type="domain" description="Ribbon-helix-helix protein CopG" evidence="1">
    <location>
        <begin position="8"/>
        <end position="46"/>
    </location>
</feature>
<comment type="caution">
    <text evidence="2">The sequence shown here is derived from an EMBL/GenBank/DDBJ whole genome shotgun (WGS) entry which is preliminary data.</text>
</comment>
<dbReference type="AlphaFoldDB" id="A0A6C1BW07"/>
<evidence type="ECO:0000313" key="2">
    <source>
        <dbReference type="EMBL" id="TGG74779.1"/>
    </source>
</evidence>
<proteinExistence type="predicted"/>
<evidence type="ECO:0000259" key="1">
    <source>
        <dbReference type="Pfam" id="PF01402"/>
    </source>
</evidence>
<dbReference type="Proteomes" id="UP000298111">
    <property type="component" value="Unassembled WGS sequence"/>
</dbReference>
<dbReference type="SUPFAM" id="SSF47598">
    <property type="entry name" value="Ribbon-helix-helix"/>
    <property type="match status" value="1"/>
</dbReference>
<reference evidence="2 3" key="1">
    <citation type="submission" date="2018-10" db="EMBL/GenBank/DDBJ databases">
        <title>Isolation of pseudouridimycin from Streptomyces albus DSM 40763.</title>
        <authorList>
            <person name="Rosenqvist P."/>
            <person name="Metsae-Ketelae M."/>
            <person name="Virta P."/>
        </authorList>
    </citation>
    <scope>NUCLEOTIDE SEQUENCE [LARGE SCALE GENOMIC DNA]</scope>
    <source>
        <strain evidence="2 3">DSM 40763</strain>
    </source>
</reference>
<evidence type="ECO:0000313" key="3">
    <source>
        <dbReference type="Proteomes" id="UP000298111"/>
    </source>
</evidence>
<dbReference type="InterPro" id="IPR013321">
    <property type="entry name" value="Arc_rbn_hlx_hlx"/>
</dbReference>
<dbReference type="GeneID" id="75185548"/>
<dbReference type="Pfam" id="PF01402">
    <property type="entry name" value="RHH_1"/>
    <property type="match status" value="1"/>
</dbReference>
<dbReference type="InterPro" id="IPR002145">
    <property type="entry name" value="CopG"/>
</dbReference>